<evidence type="ECO:0000313" key="11">
    <source>
        <dbReference type="Proteomes" id="UP000292298"/>
    </source>
</evidence>
<name>A0A4Q8D096_9GAMM</name>
<evidence type="ECO:0000256" key="6">
    <source>
        <dbReference type="RuleBase" id="RU004057"/>
    </source>
</evidence>
<dbReference type="RefSeq" id="WP_130502993.1">
    <property type="nucleotide sequence ID" value="NZ_SHLI01000001.1"/>
</dbReference>
<feature type="domain" description="MotA/TolQ/ExbB proton channel" evidence="9">
    <location>
        <begin position="78"/>
        <end position="194"/>
    </location>
</feature>
<sequence length="223" mass="23909">MDEATLEILQAGGVVAMILLIMSVVAVSIIVTKLIQFRIARIAERRDAEQALALWQRGRSDDALTRAAADAGPVAQSLARAFRGYLRGLDEGHVREEVVRYGSEVLERLRGGFRALELIGSLAPLLGLFGTVLGMIEAFQQLENAGNQVNPAVLSSGIWQALLTTAIGLAVAIPVVALLGWLERRIERLAHAMDDTVTRVFTPDLAEGTSDDGGQKPRAASGE</sequence>
<accession>A0A4Q8D096</accession>
<dbReference type="PANTHER" id="PTHR30625">
    <property type="entry name" value="PROTEIN TOLQ"/>
    <property type="match status" value="1"/>
</dbReference>
<evidence type="ECO:0000256" key="7">
    <source>
        <dbReference type="SAM" id="MobiDB-lite"/>
    </source>
</evidence>
<keyword evidence="6" id="KW-0653">Protein transport</keyword>
<dbReference type="GO" id="GO:0005886">
    <property type="term" value="C:plasma membrane"/>
    <property type="evidence" value="ECO:0007669"/>
    <property type="project" value="UniProtKB-SubCell"/>
</dbReference>
<gene>
    <name evidence="10" type="ORF">EV698_0962</name>
</gene>
<comment type="subcellular location">
    <subcellularLocation>
        <location evidence="1">Cell membrane</location>
        <topology evidence="1">Multi-pass membrane protein</topology>
    </subcellularLocation>
    <subcellularLocation>
        <location evidence="6">Membrane</location>
        <topology evidence="6">Multi-pass membrane protein</topology>
    </subcellularLocation>
</comment>
<proteinExistence type="inferred from homology"/>
<dbReference type="GO" id="GO:0017038">
    <property type="term" value="P:protein import"/>
    <property type="evidence" value="ECO:0007669"/>
    <property type="project" value="TreeGrafter"/>
</dbReference>
<keyword evidence="4 8" id="KW-1133">Transmembrane helix</keyword>
<dbReference type="OrthoDB" id="4045at2"/>
<keyword evidence="5 8" id="KW-0472">Membrane</keyword>
<dbReference type="Proteomes" id="UP000292298">
    <property type="component" value="Unassembled WGS sequence"/>
</dbReference>
<dbReference type="PANTHER" id="PTHR30625:SF11">
    <property type="entry name" value="MOTA_TOLQ_EXBB PROTON CHANNEL DOMAIN-CONTAINING PROTEIN"/>
    <property type="match status" value="1"/>
</dbReference>
<evidence type="ECO:0000259" key="9">
    <source>
        <dbReference type="Pfam" id="PF01618"/>
    </source>
</evidence>
<reference evidence="10 11" key="1">
    <citation type="submission" date="2019-02" db="EMBL/GenBank/DDBJ databases">
        <title>Genomic Encyclopedia of Type Strains, Phase IV (KMG-IV): sequencing the most valuable type-strain genomes for metagenomic binning, comparative biology and taxonomic classification.</title>
        <authorList>
            <person name="Goeker M."/>
        </authorList>
    </citation>
    <scope>NUCLEOTIDE SEQUENCE [LARGE SCALE GENOMIC DNA]</scope>
    <source>
        <strain evidence="10 11">DSM 21056</strain>
    </source>
</reference>
<evidence type="ECO:0000313" key="10">
    <source>
        <dbReference type="EMBL" id="RZU98703.1"/>
    </source>
</evidence>
<dbReference type="EMBL" id="SHLI01000001">
    <property type="protein sequence ID" value="RZU98703.1"/>
    <property type="molecule type" value="Genomic_DNA"/>
</dbReference>
<dbReference type="AlphaFoldDB" id="A0A4Q8D096"/>
<keyword evidence="2" id="KW-1003">Cell membrane</keyword>
<evidence type="ECO:0000256" key="5">
    <source>
        <dbReference type="ARBA" id="ARBA00023136"/>
    </source>
</evidence>
<feature type="transmembrane region" description="Helical" evidence="8">
    <location>
        <begin position="118"/>
        <end position="138"/>
    </location>
</feature>
<keyword evidence="6" id="KW-0813">Transport</keyword>
<keyword evidence="11" id="KW-1185">Reference proteome</keyword>
<protein>
    <submittedName>
        <fullName evidence="10">Biopolymer transport protein ExbB/TolQ</fullName>
    </submittedName>
</protein>
<keyword evidence="3 8" id="KW-0812">Transmembrane</keyword>
<evidence type="ECO:0000256" key="8">
    <source>
        <dbReference type="SAM" id="Phobius"/>
    </source>
</evidence>
<feature type="region of interest" description="Disordered" evidence="7">
    <location>
        <begin position="203"/>
        <end position="223"/>
    </location>
</feature>
<evidence type="ECO:0000256" key="1">
    <source>
        <dbReference type="ARBA" id="ARBA00004651"/>
    </source>
</evidence>
<dbReference type="Pfam" id="PF01618">
    <property type="entry name" value="MotA_ExbB"/>
    <property type="match status" value="1"/>
</dbReference>
<comment type="similarity">
    <text evidence="6">Belongs to the exbB/tolQ family.</text>
</comment>
<evidence type="ECO:0000256" key="3">
    <source>
        <dbReference type="ARBA" id="ARBA00022692"/>
    </source>
</evidence>
<feature type="transmembrane region" description="Helical" evidence="8">
    <location>
        <begin position="158"/>
        <end position="182"/>
    </location>
</feature>
<organism evidence="10 11">
    <name type="scientific">Spiribacter vilamensis</name>
    <dbReference type="NCBI Taxonomy" id="531306"/>
    <lineage>
        <taxon>Bacteria</taxon>
        <taxon>Pseudomonadati</taxon>
        <taxon>Pseudomonadota</taxon>
        <taxon>Gammaproteobacteria</taxon>
        <taxon>Chromatiales</taxon>
        <taxon>Ectothiorhodospiraceae</taxon>
        <taxon>Spiribacter</taxon>
    </lineage>
</organism>
<feature type="transmembrane region" description="Helical" evidence="8">
    <location>
        <begin position="12"/>
        <end position="35"/>
    </location>
</feature>
<evidence type="ECO:0000256" key="4">
    <source>
        <dbReference type="ARBA" id="ARBA00022989"/>
    </source>
</evidence>
<evidence type="ECO:0000256" key="2">
    <source>
        <dbReference type="ARBA" id="ARBA00022475"/>
    </source>
</evidence>
<dbReference type="InterPro" id="IPR002898">
    <property type="entry name" value="MotA_ExbB_proton_chnl"/>
</dbReference>
<dbReference type="InterPro" id="IPR050790">
    <property type="entry name" value="ExbB/TolQ_transport"/>
</dbReference>
<comment type="caution">
    <text evidence="10">The sequence shown here is derived from an EMBL/GenBank/DDBJ whole genome shotgun (WGS) entry which is preliminary data.</text>
</comment>